<dbReference type="AlphaFoldDB" id="A0A1C7IFP0"/>
<comment type="subcellular location">
    <subcellularLocation>
        <location evidence="1 7">Cell membrane</location>
        <topology evidence="1 7">Multi-pass membrane protein</topology>
    </subcellularLocation>
</comment>
<keyword evidence="10" id="KW-1185">Reference proteome</keyword>
<keyword evidence="4 7" id="KW-0812">Transmembrane</keyword>
<protein>
    <submittedName>
        <fullName evidence="9">ABC transporter permease</fullName>
    </submittedName>
</protein>
<dbReference type="RefSeq" id="WP_084043423.1">
    <property type="nucleotide sequence ID" value="NZ_CP015405.2"/>
</dbReference>
<evidence type="ECO:0000313" key="10">
    <source>
        <dbReference type="Proteomes" id="UP000092574"/>
    </source>
</evidence>
<dbReference type="STRING" id="1796616.A4V09_03585"/>
<dbReference type="EMBL" id="CP015405">
    <property type="protein sequence ID" value="ANU78536.2"/>
    <property type="molecule type" value="Genomic_DNA"/>
</dbReference>
<dbReference type="InterPro" id="IPR000515">
    <property type="entry name" value="MetI-like"/>
</dbReference>
<keyword evidence="5 7" id="KW-1133">Transmembrane helix</keyword>
<gene>
    <name evidence="9" type="ORF">A4V09_03585</name>
</gene>
<dbReference type="InterPro" id="IPR050901">
    <property type="entry name" value="BP-dep_ABC_trans_perm"/>
</dbReference>
<dbReference type="PROSITE" id="PS50928">
    <property type="entry name" value="ABC_TM1"/>
    <property type="match status" value="1"/>
</dbReference>
<dbReference type="GO" id="GO:0005886">
    <property type="term" value="C:plasma membrane"/>
    <property type="evidence" value="ECO:0007669"/>
    <property type="project" value="UniProtKB-SubCell"/>
</dbReference>
<feature type="transmembrane region" description="Helical" evidence="7">
    <location>
        <begin position="241"/>
        <end position="261"/>
    </location>
</feature>
<comment type="similarity">
    <text evidence="7">Belongs to the binding-protein-dependent transport system permease family.</text>
</comment>
<dbReference type="SUPFAM" id="SSF161098">
    <property type="entry name" value="MetI-like"/>
    <property type="match status" value="1"/>
</dbReference>
<dbReference type="Gene3D" id="1.10.3720.10">
    <property type="entry name" value="MetI-like"/>
    <property type="match status" value="1"/>
</dbReference>
<evidence type="ECO:0000256" key="5">
    <source>
        <dbReference type="ARBA" id="ARBA00022989"/>
    </source>
</evidence>
<dbReference type="CDD" id="cd06261">
    <property type="entry name" value="TM_PBP2"/>
    <property type="match status" value="1"/>
</dbReference>
<evidence type="ECO:0000256" key="6">
    <source>
        <dbReference type="ARBA" id="ARBA00023136"/>
    </source>
</evidence>
<dbReference type="Proteomes" id="UP000092574">
    <property type="component" value="Chromosome"/>
</dbReference>
<sequence length="277" mass="31002">MMNNKTKKMIYSILKNILSWIISLIMLIPLFLIIINAFKSDAEAMTMTLKLPTEWVFTNFAVVIEKGKLLTSFFNSMLYACSATLITVFLAAMAAYVFSRRSGKGNQALYMYMVLGIVIPINYVALMKVMQITHLNNTSIGIILLYVAVQLPFMVFLIYGFVGKVPVELDEAAVIDGCGPGRLFFKIVLPMLKPAMVTAGVLCFLNDWNEFVMPLYFLNSSTKWPMTLAVYNFFGQFQKSWNLICADILLTCAPVIIMYLVCQKYIVGGQTAGAVKG</sequence>
<evidence type="ECO:0000256" key="4">
    <source>
        <dbReference type="ARBA" id="ARBA00022692"/>
    </source>
</evidence>
<dbReference type="KEGG" id="byl:A4V09_03585"/>
<feature type="transmembrane region" description="Helical" evidence="7">
    <location>
        <begin position="77"/>
        <end position="97"/>
    </location>
</feature>
<feature type="domain" description="ABC transmembrane type-1" evidence="8">
    <location>
        <begin position="73"/>
        <end position="262"/>
    </location>
</feature>
<dbReference type="GO" id="GO:0055085">
    <property type="term" value="P:transmembrane transport"/>
    <property type="evidence" value="ECO:0007669"/>
    <property type="project" value="InterPro"/>
</dbReference>
<evidence type="ECO:0000256" key="7">
    <source>
        <dbReference type="RuleBase" id="RU363032"/>
    </source>
</evidence>
<evidence type="ECO:0000256" key="1">
    <source>
        <dbReference type="ARBA" id="ARBA00004651"/>
    </source>
</evidence>
<dbReference type="InterPro" id="IPR035906">
    <property type="entry name" value="MetI-like_sf"/>
</dbReference>
<feature type="transmembrane region" description="Helical" evidence="7">
    <location>
        <begin position="139"/>
        <end position="162"/>
    </location>
</feature>
<evidence type="ECO:0000256" key="3">
    <source>
        <dbReference type="ARBA" id="ARBA00022475"/>
    </source>
</evidence>
<feature type="transmembrane region" description="Helical" evidence="7">
    <location>
        <begin position="109"/>
        <end position="127"/>
    </location>
</feature>
<dbReference type="PANTHER" id="PTHR32243">
    <property type="entry name" value="MALTOSE TRANSPORT SYSTEM PERMEASE-RELATED"/>
    <property type="match status" value="1"/>
</dbReference>
<keyword evidence="2 7" id="KW-0813">Transport</keyword>
<name>A0A1C7IFP0_9FIRM</name>
<evidence type="ECO:0000256" key="2">
    <source>
        <dbReference type="ARBA" id="ARBA00022448"/>
    </source>
</evidence>
<feature type="transmembrane region" description="Helical" evidence="7">
    <location>
        <begin position="20"/>
        <end position="38"/>
    </location>
</feature>
<evidence type="ECO:0000313" key="9">
    <source>
        <dbReference type="EMBL" id="ANU78536.2"/>
    </source>
</evidence>
<organism evidence="9 10">
    <name type="scientific">Blautia pseudococcoides</name>
    <dbReference type="NCBI Taxonomy" id="1796616"/>
    <lineage>
        <taxon>Bacteria</taxon>
        <taxon>Bacillati</taxon>
        <taxon>Bacillota</taxon>
        <taxon>Clostridia</taxon>
        <taxon>Lachnospirales</taxon>
        <taxon>Lachnospiraceae</taxon>
        <taxon>Blautia</taxon>
    </lineage>
</organism>
<feature type="transmembrane region" description="Helical" evidence="7">
    <location>
        <begin position="183"/>
        <end position="205"/>
    </location>
</feature>
<accession>A0A1C7IFP0</accession>
<proteinExistence type="inferred from homology"/>
<keyword evidence="3" id="KW-1003">Cell membrane</keyword>
<dbReference type="PANTHER" id="PTHR32243:SF24">
    <property type="entry name" value="DIACETYLCHITOBIOSE UPTAKE SYSTEM PERMEASE PROTEIN NGCG"/>
    <property type="match status" value="1"/>
</dbReference>
<reference evidence="9" key="1">
    <citation type="submission" date="2017-04" db="EMBL/GenBank/DDBJ databases">
        <title>Complete Genome Sequences of Twelve Strains of a Stable Defined Moderately Diverse Mouse Microbiota 2 (sDMDMm2).</title>
        <authorList>
            <person name="Uchimura Y."/>
            <person name="Wyss M."/>
            <person name="Brugiroux S."/>
            <person name="Limenitakis J.P."/>
            <person name="Stecher B."/>
            <person name="McCoy K.D."/>
            <person name="Macpherson A.J."/>
        </authorList>
    </citation>
    <scope>NUCLEOTIDE SEQUENCE</scope>
    <source>
        <strain evidence="9">YL58</strain>
    </source>
</reference>
<dbReference type="Pfam" id="PF00528">
    <property type="entry name" value="BPD_transp_1"/>
    <property type="match status" value="1"/>
</dbReference>
<evidence type="ECO:0000259" key="8">
    <source>
        <dbReference type="PROSITE" id="PS50928"/>
    </source>
</evidence>
<keyword evidence="6 7" id="KW-0472">Membrane</keyword>
<dbReference type="OrthoDB" id="153186at2"/>